<dbReference type="Proteomes" id="UP000509414">
    <property type="component" value="Chromosome"/>
</dbReference>
<evidence type="ECO:0000313" key="6">
    <source>
        <dbReference type="EMBL" id="QLI05721.1"/>
    </source>
</evidence>
<dbReference type="REBASE" id="410043">
    <property type="entry name" value="S.Cje195ORF1236P"/>
</dbReference>
<dbReference type="PANTHER" id="PTHR30408">
    <property type="entry name" value="TYPE-1 RESTRICTION ENZYME ECOKI SPECIFICITY PROTEIN"/>
    <property type="match status" value="1"/>
</dbReference>
<organism evidence="6 7">
    <name type="scientific">Candidatus Campylobacter infans</name>
    <dbReference type="NCBI Taxonomy" id="2561898"/>
    <lineage>
        <taxon>Bacteria</taxon>
        <taxon>Pseudomonadati</taxon>
        <taxon>Campylobacterota</taxon>
        <taxon>Epsilonproteobacteria</taxon>
        <taxon>Campylobacterales</taxon>
        <taxon>Campylobacteraceae</taxon>
        <taxon>Campylobacter</taxon>
    </lineage>
</organism>
<dbReference type="Gene3D" id="3.90.220.20">
    <property type="entry name" value="DNA methylase specificity domains"/>
    <property type="match status" value="2"/>
</dbReference>
<evidence type="ECO:0000259" key="5">
    <source>
        <dbReference type="Pfam" id="PF01420"/>
    </source>
</evidence>
<feature type="domain" description="Type I restriction modification DNA specificity" evidence="5">
    <location>
        <begin position="225"/>
        <end position="401"/>
    </location>
</feature>
<gene>
    <name evidence="6" type="primary">hsdS</name>
    <name evidence="6" type="ORF">CINF_1234</name>
</gene>
<dbReference type="SUPFAM" id="SSF116734">
    <property type="entry name" value="DNA methylase specificity domain"/>
    <property type="match status" value="2"/>
</dbReference>
<feature type="domain" description="Type I restriction modification DNA specificity" evidence="5">
    <location>
        <begin position="20"/>
        <end position="187"/>
    </location>
</feature>
<dbReference type="GO" id="GO:0003677">
    <property type="term" value="F:DNA binding"/>
    <property type="evidence" value="ECO:0007669"/>
    <property type="project" value="UniProtKB-KW"/>
</dbReference>
<sequence>MNTKNTNFKNSGIAWIGEIPKHWEVTKINHLYSQRNQKVSDKDFEPLSVTKKGILPQLENAAKTDNGDNRKLVKIGDFVINSRLDRRGSCGISKFNGSVSLINIVLEPRQNMNSKYFDWLFHTTLFADEFYKYGNGIVDDLWSTRWGNMKNILVPYPPLNEQERIAEFLDKKCASIDSSIENLEQKIKSLAEYKKALITQCVTKGLNPKILEFKDSGIPWIGQIPKHWEISKIKYIAKLKTGGTPNNSFGINVENNGYPWITPANIDENFNIKADKFITEKSLKISNFSLFYSNTILLIGIGATVGKIGYLLEKSYCNQQITALVPFNINSKFLLYYLHFIKHKIILEASTNTLPIINNKILNNISVIYPPLAEQEKIAGFLDKKCEKIDNLSANYKEQIKTLKEYKKALIYECVTGKKEI</sequence>
<dbReference type="GO" id="GO:0009307">
    <property type="term" value="P:DNA restriction-modification system"/>
    <property type="evidence" value="ECO:0007669"/>
    <property type="project" value="UniProtKB-KW"/>
</dbReference>
<name>A0A7H9CJ69_9BACT</name>
<keyword evidence="4" id="KW-0175">Coiled coil</keyword>
<evidence type="ECO:0000256" key="4">
    <source>
        <dbReference type="SAM" id="Coils"/>
    </source>
</evidence>
<dbReference type="KEGG" id="cinf:CINF_1234"/>
<accession>A0A7H9CJ69</accession>
<dbReference type="PANTHER" id="PTHR30408:SF12">
    <property type="entry name" value="TYPE I RESTRICTION ENZYME MJAVIII SPECIFICITY SUBUNIT"/>
    <property type="match status" value="1"/>
</dbReference>
<reference evidence="6 7" key="1">
    <citation type="submission" date="2020-02" db="EMBL/GenBank/DDBJ databases">
        <title>Complete genome sequence of the novel Campylobacter species Candidatus Campylobacter infans.</title>
        <authorList>
            <person name="Duim B."/>
            <person name="Zomer A."/>
            <person name="van der Graaf L."/>
            <person name="Wagenaar J."/>
        </authorList>
    </citation>
    <scope>NUCLEOTIDE SEQUENCE [LARGE SCALE GENOMIC DNA]</scope>
    <source>
        <strain evidence="6 7">19S00001</strain>
    </source>
</reference>
<feature type="coiled-coil region" evidence="4">
    <location>
        <begin position="166"/>
        <end position="200"/>
    </location>
</feature>
<dbReference type="AlphaFoldDB" id="A0A7H9CJ69"/>
<evidence type="ECO:0000313" key="7">
    <source>
        <dbReference type="Proteomes" id="UP000509414"/>
    </source>
</evidence>
<proteinExistence type="inferred from homology"/>
<keyword evidence="2" id="KW-0680">Restriction system</keyword>
<keyword evidence="3" id="KW-0238">DNA-binding</keyword>
<protein>
    <submittedName>
        <fullName evidence="6">Type I restriction/modification system, specificity subunit</fullName>
    </submittedName>
</protein>
<dbReference type="Pfam" id="PF01420">
    <property type="entry name" value="Methylase_S"/>
    <property type="match status" value="2"/>
</dbReference>
<dbReference type="RefSeq" id="WP_179974900.1">
    <property type="nucleotide sequence ID" value="NZ_CP049075.1"/>
</dbReference>
<dbReference type="InterPro" id="IPR000055">
    <property type="entry name" value="Restrct_endonuc_typeI_TRD"/>
</dbReference>
<keyword evidence="7" id="KW-1185">Reference proteome</keyword>
<evidence type="ECO:0000256" key="1">
    <source>
        <dbReference type="ARBA" id="ARBA00010923"/>
    </source>
</evidence>
<evidence type="ECO:0000256" key="2">
    <source>
        <dbReference type="ARBA" id="ARBA00022747"/>
    </source>
</evidence>
<dbReference type="InterPro" id="IPR052021">
    <property type="entry name" value="Type-I_RS_S_subunit"/>
</dbReference>
<evidence type="ECO:0000256" key="3">
    <source>
        <dbReference type="ARBA" id="ARBA00023125"/>
    </source>
</evidence>
<dbReference type="InterPro" id="IPR044946">
    <property type="entry name" value="Restrct_endonuc_typeI_TRD_sf"/>
</dbReference>
<dbReference type="Gene3D" id="1.10.287.1120">
    <property type="entry name" value="Bipartite methylase S protein"/>
    <property type="match status" value="1"/>
</dbReference>
<dbReference type="EMBL" id="CP049075">
    <property type="protein sequence ID" value="QLI05721.1"/>
    <property type="molecule type" value="Genomic_DNA"/>
</dbReference>
<comment type="similarity">
    <text evidence="1">Belongs to the type-I restriction system S methylase family.</text>
</comment>